<gene>
    <name evidence="2" type="ORF">LCGC14_3030190</name>
</gene>
<dbReference type="SUPFAM" id="SSF81301">
    <property type="entry name" value="Nucleotidyltransferase"/>
    <property type="match status" value="1"/>
</dbReference>
<sequence length="82" mass="9150">MDLSESEKHGIAELSRAFREQFGASEVLLYGSAVRGDMDADSDIDLLLVLSEVNWEIEKKIIGLCFEAELEYGRVFSAVCFS</sequence>
<reference evidence="2" key="1">
    <citation type="journal article" date="2015" name="Nature">
        <title>Complex archaea that bridge the gap between prokaryotes and eukaryotes.</title>
        <authorList>
            <person name="Spang A."/>
            <person name="Saw J.H."/>
            <person name="Jorgensen S.L."/>
            <person name="Zaremba-Niedzwiedzka K."/>
            <person name="Martijn J."/>
            <person name="Lind A.E."/>
            <person name="van Eijk R."/>
            <person name="Schleper C."/>
            <person name="Guy L."/>
            <person name="Ettema T.J."/>
        </authorList>
    </citation>
    <scope>NUCLEOTIDE SEQUENCE</scope>
</reference>
<dbReference type="Gene3D" id="3.30.460.10">
    <property type="entry name" value="Beta Polymerase, domain 2"/>
    <property type="match status" value="1"/>
</dbReference>
<comment type="caution">
    <text evidence="2">The sequence shown here is derived from an EMBL/GenBank/DDBJ whole genome shotgun (WGS) entry which is preliminary data.</text>
</comment>
<proteinExistence type="predicted"/>
<feature type="non-terminal residue" evidence="2">
    <location>
        <position position="82"/>
    </location>
</feature>
<feature type="domain" description="Polymerase nucleotidyl transferase" evidence="1">
    <location>
        <begin position="12"/>
        <end position="72"/>
    </location>
</feature>
<accession>A0A0F8Z0I0</accession>
<dbReference type="CDD" id="cd05403">
    <property type="entry name" value="NT_KNTase_like"/>
    <property type="match status" value="1"/>
</dbReference>
<evidence type="ECO:0000259" key="1">
    <source>
        <dbReference type="Pfam" id="PF01909"/>
    </source>
</evidence>
<dbReference type="GO" id="GO:0016779">
    <property type="term" value="F:nucleotidyltransferase activity"/>
    <property type="evidence" value="ECO:0007669"/>
    <property type="project" value="InterPro"/>
</dbReference>
<name>A0A0F8Z0I0_9ZZZZ</name>
<dbReference type="InterPro" id="IPR002934">
    <property type="entry name" value="Polymerase_NTP_transf_dom"/>
</dbReference>
<evidence type="ECO:0000313" key="2">
    <source>
        <dbReference type="EMBL" id="KKK59854.1"/>
    </source>
</evidence>
<dbReference type="AlphaFoldDB" id="A0A0F8Z0I0"/>
<dbReference type="EMBL" id="LAZR01063256">
    <property type="protein sequence ID" value="KKK59854.1"/>
    <property type="molecule type" value="Genomic_DNA"/>
</dbReference>
<dbReference type="InterPro" id="IPR043519">
    <property type="entry name" value="NT_sf"/>
</dbReference>
<organism evidence="2">
    <name type="scientific">marine sediment metagenome</name>
    <dbReference type="NCBI Taxonomy" id="412755"/>
    <lineage>
        <taxon>unclassified sequences</taxon>
        <taxon>metagenomes</taxon>
        <taxon>ecological metagenomes</taxon>
    </lineage>
</organism>
<dbReference type="Pfam" id="PF01909">
    <property type="entry name" value="NTP_transf_2"/>
    <property type="match status" value="1"/>
</dbReference>
<protein>
    <recommendedName>
        <fullName evidence="1">Polymerase nucleotidyl transferase domain-containing protein</fullName>
    </recommendedName>
</protein>